<accession>A0A1B2M2H5</accession>
<organism evidence="1 2">
    <name type="scientific">Acinetobacter larvae</name>
    <dbReference type="NCBI Taxonomy" id="1789224"/>
    <lineage>
        <taxon>Bacteria</taxon>
        <taxon>Pseudomonadati</taxon>
        <taxon>Pseudomonadota</taxon>
        <taxon>Gammaproteobacteria</taxon>
        <taxon>Moraxellales</taxon>
        <taxon>Moraxellaceae</taxon>
        <taxon>Acinetobacter</taxon>
    </lineage>
</organism>
<protein>
    <submittedName>
        <fullName evidence="1">Uncharacterized protein</fullName>
    </submittedName>
</protein>
<dbReference type="AlphaFoldDB" id="A0A1B2M2H5"/>
<dbReference type="EMBL" id="CP016895">
    <property type="protein sequence ID" value="AOA59223.1"/>
    <property type="molecule type" value="Genomic_DNA"/>
</dbReference>
<evidence type="ECO:0000313" key="1">
    <source>
        <dbReference type="EMBL" id="AOA59223.1"/>
    </source>
</evidence>
<dbReference type="STRING" id="1789224.BFG52_13220"/>
<keyword evidence="2" id="KW-1185">Reference proteome</keyword>
<dbReference type="Proteomes" id="UP000093391">
    <property type="component" value="Chromosome"/>
</dbReference>
<evidence type="ECO:0000313" key="2">
    <source>
        <dbReference type="Proteomes" id="UP000093391"/>
    </source>
</evidence>
<proteinExistence type="predicted"/>
<name>A0A1B2M2H5_9GAMM</name>
<reference evidence="1 2" key="1">
    <citation type="submission" date="2016-08" db="EMBL/GenBank/DDBJ databases">
        <authorList>
            <person name="Seilhamer J.J."/>
        </authorList>
    </citation>
    <scope>NUCLEOTIDE SEQUENCE [LARGE SCALE GENOMIC DNA]</scope>
    <source>
        <strain evidence="1 2">BRTC-1</strain>
    </source>
</reference>
<gene>
    <name evidence="1" type="ORF">BFG52_13220</name>
</gene>
<sequence length="99" mass="11098">MLFNPSVQLVWVLVVLKPTPYLNPSQRLIKPSFKLASIKPAPVKPSFKPVSIKPAPVKPALSQLQFNKLLLNLFKFSLIQFNQLKLKMLGDVIGDVMLS</sequence>
<dbReference type="KEGG" id="ala:BFG52_13220"/>